<feature type="coiled-coil region" evidence="1">
    <location>
        <begin position="673"/>
        <end position="710"/>
    </location>
</feature>
<evidence type="ECO:0000313" key="3">
    <source>
        <dbReference type="EMBL" id="GED23534.1"/>
    </source>
</evidence>
<feature type="coiled-coil region" evidence="1">
    <location>
        <begin position="247"/>
        <end position="345"/>
    </location>
</feature>
<keyword evidence="1" id="KW-0175">Coiled coil</keyword>
<feature type="compositionally biased region" description="Basic and acidic residues" evidence="2">
    <location>
        <begin position="496"/>
        <end position="527"/>
    </location>
</feature>
<feature type="compositionally biased region" description="Polar residues" evidence="2">
    <location>
        <begin position="483"/>
        <end position="492"/>
    </location>
</feature>
<dbReference type="GO" id="GO:0031267">
    <property type="term" value="F:small GTPase binding"/>
    <property type="evidence" value="ECO:0007669"/>
    <property type="project" value="TreeGrafter"/>
</dbReference>
<dbReference type="PANTHER" id="PTHR19327:SF0">
    <property type="entry name" value="GOLGIN SUBFAMILY A MEMBER 4"/>
    <property type="match status" value="1"/>
</dbReference>
<accession>A0A4Y4F6Q8</accession>
<gene>
    <name evidence="3" type="ORF">HHA01_25110</name>
</gene>
<dbReference type="GO" id="GO:0005524">
    <property type="term" value="F:ATP binding"/>
    <property type="evidence" value="ECO:0007669"/>
    <property type="project" value="UniProtKB-KW"/>
</dbReference>
<feature type="coiled-coil region" evidence="1">
    <location>
        <begin position="375"/>
        <end position="413"/>
    </location>
</feature>
<dbReference type="Gene3D" id="1.10.287.1490">
    <property type="match status" value="1"/>
</dbReference>
<keyword evidence="4" id="KW-1185">Reference proteome</keyword>
<reference evidence="3 4" key="1">
    <citation type="submission" date="2019-06" db="EMBL/GenBank/DDBJ databases">
        <title>Whole genome shotgun sequence of Halomonas halmophila NBRC 15537.</title>
        <authorList>
            <person name="Hosoyama A."/>
            <person name="Uohara A."/>
            <person name="Ohji S."/>
            <person name="Ichikawa N."/>
        </authorList>
    </citation>
    <scope>NUCLEOTIDE SEQUENCE [LARGE SCALE GENOMIC DNA]</scope>
    <source>
        <strain evidence="3 4">NBRC 15537</strain>
    </source>
</reference>
<evidence type="ECO:0000313" key="4">
    <source>
        <dbReference type="Proteomes" id="UP000319812"/>
    </source>
</evidence>
<dbReference type="Proteomes" id="UP000319812">
    <property type="component" value="Unassembled WGS sequence"/>
</dbReference>
<feature type="coiled-coil region" evidence="1">
    <location>
        <begin position="734"/>
        <end position="807"/>
    </location>
</feature>
<dbReference type="AlphaFoldDB" id="A0A4Y4F6Q8"/>
<name>A0A4Y4F6Q8_9GAMM</name>
<sequence>MAHLLRIVMIHGHLDGVVELDVDGHTNICGTNASGKTTLQRLVPVFYGELPNKVVPRTRMKFDAFYLPHRNSYLIYEYRREAGNVCQAVLTRKKEGGVEYRFVGAPYRPEDYLVESPDGVAALETEAWLAGLRRQSINVSAKLGATSEYRAVIQNDFTQQQGNRREALKLRQTAAQFSLVKPERRIRHMEKLISAVHAKEGKMDTLKTMLAAIFEEDGVELPVTRIRSTKAREWIAQMRQSMRLAPLQQSLAELAEVDREIADLETTLWQLKPQLEADRHRAERQLADSEAELNTQQQAFQAREQEYEQTRDRLNDRISELASELERTQRSLNDLQQQYEAYAEADMPALERDLAELPQWREQARQLQEHLTVMQEATAANRSRLEARLRELADDLSRRSEEIQARLDELGDARAARQEQQWASERELEEKHQTRRSELEAGYQSRLEAGIERLADLKAQLASTGQSSDEASEAELAQARVDQAQSDRQAANQRLDGLRREHETLRQERDSAEQQRETARQDLDRAQQRCRDLEIQRDPSEGSLRHFMRYHRPGWEHQLGKVIAPELLERHDLSPQLTEADQDNDGHDDLFGVNLDLTAIELPDHARDEASLHAAIEAAEAEQARAEADLKATEKQLKACHERVQGADESLSQARLALKHADAEVEYALDARHQIHERHLQQQQERRRAAEQALADQQAADEALREEKRQALTTLDDTHQSQLLELKADGQSQLAGFDARIEQYRQQLDDLKTEHQRQRKELETAFDQELQEQGVDPETLRSTRQRISDLQERIRVTESRREELDAYSRFMRVDWGQRKPELVDREASLTRDKQSAEHQREQCRSDFQAARTAHQQASKALKSRINAEREVIDALKPLLGQLDGLGLAPDDTTQQADGEAPGDVHERIERSRQALADRSRKVETLRKGCEQVESDLIKGASAGFVETLENERARLNASSGQTGESGLDPRRQLPMLRGMLQLLEDQQQQLIQQGRNLGADLDKFFTVFRDLNRRISAQSRRLSEEVADDLRLDGINKAEVKIQSTIDELGFWEPLKRFAQLYRDWRNSSRELPGDDYLDALADVVDLLRHDQQYSFESLLRLELHLNEGGTDLVIKSDRQLLESSSHGMAYLILCKFLLAFTRLLRGSAEIAIHWPIDEIGTLAYHNVETLFDACDSNRIHIVGAFPNPESDVLLLFQHRYLIDRDNEDAGRRRLKRIEPRLSRLAERLQQRTAESTAEEFT</sequence>
<feature type="coiled-coil region" evidence="1">
    <location>
        <begin position="609"/>
        <end position="643"/>
    </location>
</feature>
<keyword evidence="3" id="KW-0067">ATP-binding</keyword>
<protein>
    <submittedName>
        <fullName evidence="3">ATP-binding protein</fullName>
    </submittedName>
</protein>
<evidence type="ECO:0000256" key="2">
    <source>
        <dbReference type="SAM" id="MobiDB-lite"/>
    </source>
</evidence>
<dbReference type="InterPro" id="IPR021979">
    <property type="entry name" value="DUF3584"/>
</dbReference>
<feature type="region of interest" description="Disordered" evidence="2">
    <location>
        <begin position="885"/>
        <end position="906"/>
    </location>
</feature>
<evidence type="ECO:0000256" key="1">
    <source>
        <dbReference type="SAM" id="Coils"/>
    </source>
</evidence>
<keyword evidence="3" id="KW-0547">Nucleotide-binding</keyword>
<feature type="compositionally biased region" description="Basic and acidic residues" evidence="2">
    <location>
        <begin position="424"/>
        <end position="439"/>
    </location>
</feature>
<feature type="region of interest" description="Disordered" evidence="2">
    <location>
        <begin position="462"/>
        <end position="527"/>
    </location>
</feature>
<dbReference type="EMBL" id="BJOC01000038">
    <property type="protein sequence ID" value="GED23534.1"/>
    <property type="molecule type" value="Genomic_DNA"/>
</dbReference>
<dbReference type="GO" id="GO:0048193">
    <property type="term" value="P:Golgi vesicle transport"/>
    <property type="evidence" value="ECO:0007669"/>
    <property type="project" value="TreeGrafter"/>
</dbReference>
<dbReference type="Pfam" id="PF12128">
    <property type="entry name" value="DUF3584"/>
    <property type="match status" value="1"/>
</dbReference>
<feature type="region of interest" description="Disordered" evidence="2">
    <location>
        <begin position="421"/>
        <end position="441"/>
    </location>
</feature>
<dbReference type="OrthoDB" id="9810371at2"/>
<comment type="caution">
    <text evidence="3">The sequence shown here is derived from an EMBL/GenBank/DDBJ whole genome shotgun (WGS) entry which is preliminary data.</text>
</comment>
<dbReference type="RefSeq" id="WP_141321301.1">
    <property type="nucleotide sequence ID" value="NZ_BJOC01000038.1"/>
</dbReference>
<proteinExistence type="predicted"/>
<organism evidence="3 4">
    <name type="scientific">Halomonas halmophila</name>
    <dbReference type="NCBI Taxonomy" id="252"/>
    <lineage>
        <taxon>Bacteria</taxon>
        <taxon>Pseudomonadati</taxon>
        <taxon>Pseudomonadota</taxon>
        <taxon>Gammaproteobacteria</taxon>
        <taxon>Oceanospirillales</taxon>
        <taxon>Halomonadaceae</taxon>
        <taxon>Halomonas</taxon>
    </lineage>
</organism>
<dbReference type="PANTHER" id="PTHR19327">
    <property type="entry name" value="GOLGIN"/>
    <property type="match status" value="1"/>
</dbReference>